<dbReference type="InterPro" id="IPR019844">
    <property type="entry name" value="CSD_CS"/>
</dbReference>
<dbReference type="InterPro" id="IPR011129">
    <property type="entry name" value="CSD"/>
</dbReference>
<name>A0A6S7J0P0_PARCT</name>
<dbReference type="SUPFAM" id="SSF50249">
    <property type="entry name" value="Nucleic acid-binding proteins"/>
    <property type="match status" value="1"/>
</dbReference>
<dbReference type="GO" id="GO:0005737">
    <property type="term" value="C:cytoplasm"/>
    <property type="evidence" value="ECO:0007669"/>
    <property type="project" value="UniProtKB-SubCell"/>
</dbReference>
<dbReference type="Gene3D" id="4.10.60.10">
    <property type="entry name" value="Zinc finger, CCHC-type"/>
    <property type="match status" value="1"/>
</dbReference>
<dbReference type="SUPFAM" id="SSF57756">
    <property type="entry name" value="Retrovirus zinc finger-like domains"/>
    <property type="match status" value="1"/>
</dbReference>
<proteinExistence type="inferred from homology"/>
<reference evidence="4" key="1">
    <citation type="submission" date="2020-04" db="EMBL/GenBank/DDBJ databases">
        <authorList>
            <person name="Alioto T."/>
            <person name="Alioto T."/>
            <person name="Gomez Garrido J."/>
        </authorList>
    </citation>
    <scope>NUCLEOTIDE SEQUENCE</scope>
    <source>
        <strain evidence="4">A484AB</strain>
    </source>
</reference>
<dbReference type="PROSITE" id="PS50158">
    <property type="entry name" value="ZF_CCHC"/>
    <property type="match status" value="1"/>
</dbReference>
<evidence type="ECO:0000256" key="1">
    <source>
        <dbReference type="ARBA" id="ARBA00004496"/>
    </source>
</evidence>
<dbReference type="SMART" id="SM00357">
    <property type="entry name" value="CSP"/>
    <property type="match status" value="1"/>
</dbReference>
<dbReference type="InterPro" id="IPR012340">
    <property type="entry name" value="NA-bd_OB-fold"/>
</dbReference>
<dbReference type="InterPro" id="IPR051373">
    <property type="entry name" value="Lin-28_RNA-binding"/>
</dbReference>
<dbReference type="GO" id="GO:0031054">
    <property type="term" value="P:pre-miRNA processing"/>
    <property type="evidence" value="ECO:0007669"/>
    <property type="project" value="TreeGrafter"/>
</dbReference>
<dbReference type="GO" id="GO:0003729">
    <property type="term" value="F:mRNA binding"/>
    <property type="evidence" value="ECO:0007669"/>
    <property type="project" value="TreeGrafter"/>
</dbReference>
<protein>
    <submittedName>
        <fullName evidence="4">Lin-28 homolog A-like</fullName>
    </submittedName>
</protein>
<dbReference type="Proteomes" id="UP001152795">
    <property type="component" value="Unassembled WGS sequence"/>
</dbReference>
<dbReference type="AlphaFoldDB" id="A0A6S7J0P0"/>
<dbReference type="PROSITE" id="PS51857">
    <property type="entry name" value="CSD_2"/>
    <property type="match status" value="1"/>
</dbReference>
<comment type="similarity">
    <text evidence="2">Belongs to the lin-28 family.</text>
</comment>
<keyword evidence="3" id="KW-0963">Cytoplasm</keyword>
<dbReference type="PRINTS" id="PR00050">
    <property type="entry name" value="COLDSHOCK"/>
</dbReference>
<dbReference type="PANTHER" id="PTHR46109">
    <property type="entry name" value="PROTEIN LIN-28"/>
    <property type="match status" value="1"/>
</dbReference>
<dbReference type="Pfam" id="PF00098">
    <property type="entry name" value="zf-CCHC"/>
    <property type="match status" value="1"/>
</dbReference>
<organism evidence="4 5">
    <name type="scientific">Paramuricea clavata</name>
    <name type="common">Red gorgonian</name>
    <name type="synonym">Violescent sea-whip</name>
    <dbReference type="NCBI Taxonomy" id="317549"/>
    <lineage>
        <taxon>Eukaryota</taxon>
        <taxon>Metazoa</taxon>
        <taxon>Cnidaria</taxon>
        <taxon>Anthozoa</taxon>
        <taxon>Octocorallia</taxon>
        <taxon>Malacalcyonacea</taxon>
        <taxon>Plexauridae</taxon>
        <taxon>Paramuricea</taxon>
    </lineage>
</organism>
<dbReference type="Gene3D" id="2.40.50.140">
    <property type="entry name" value="Nucleic acid-binding proteins"/>
    <property type="match status" value="1"/>
</dbReference>
<dbReference type="GO" id="GO:0005634">
    <property type="term" value="C:nucleus"/>
    <property type="evidence" value="ECO:0007669"/>
    <property type="project" value="TreeGrafter"/>
</dbReference>
<sequence>MKTRELVLHSTMSDETITSEKVTGHVKWFNISKGFGFITRDDDGGDVFVHQSAIKSESFRSLSEGEPVEFIIVQSSRGDVAGDVSAPGGGTVQGSSRGERRNKGARRYSKKCYNCDEKGHKINECRKPRQTKRFCHNCGSIEHVIRHCPALLQLFTKLSGFQTKNLP</sequence>
<dbReference type="SMART" id="SM00343">
    <property type="entry name" value="ZnF_C2HC"/>
    <property type="match status" value="2"/>
</dbReference>
<comment type="caution">
    <text evidence="4">The sequence shown here is derived from an EMBL/GenBank/DDBJ whole genome shotgun (WGS) entry which is preliminary data.</text>
</comment>
<dbReference type="CDD" id="cd04458">
    <property type="entry name" value="CSP_CDS"/>
    <property type="match status" value="1"/>
</dbReference>
<dbReference type="GO" id="GO:0008270">
    <property type="term" value="F:zinc ion binding"/>
    <property type="evidence" value="ECO:0007669"/>
    <property type="project" value="InterPro"/>
</dbReference>
<comment type="subcellular location">
    <subcellularLocation>
        <location evidence="1">Cytoplasm</location>
    </subcellularLocation>
</comment>
<keyword evidence="5" id="KW-1185">Reference proteome</keyword>
<evidence type="ECO:0000313" key="5">
    <source>
        <dbReference type="Proteomes" id="UP001152795"/>
    </source>
</evidence>
<dbReference type="PANTHER" id="PTHR46109:SF1">
    <property type="entry name" value="PROTEIN LIN-28 HOMOLOG"/>
    <property type="match status" value="1"/>
</dbReference>
<dbReference type="OrthoDB" id="422005at2759"/>
<dbReference type="PROSITE" id="PS00352">
    <property type="entry name" value="CSD_1"/>
    <property type="match status" value="1"/>
</dbReference>
<dbReference type="InterPro" id="IPR002059">
    <property type="entry name" value="CSP_DNA-bd"/>
</dbReference>
<accession>A0A6S7J0P0</accession>
<dbReference type="EMBL" id="CACRXK020007009">
    <property type="protein sequence ID" value="CAB4011042.1"/>
    <property type="molecule type" value="Genomic_DNA"/>
</dbReference>
<evidence type="ECO:0000256" key="3">
    <source>
        <dbReference type="ARBA" id="ARBA00022490"/>
    </source>
</evidence>
<evidence type="ECO:0000313" key="4">
    <source>
        <dbReference type="EMBL" id="CAB4011042.1"/>
    </source>
</evidence>
<gene>
    <name evidence="4" type="ORF">PACLA_8A071611</name>
</gene>
<dbReference type="Pfam" id="PF00313">
    <property type="entry name" value="CSD"/>
    <property type="match status" value="1"/>
</dbReference>
<dbReference type="InterPro" id="IPR001878">
    <property type="entry name" value="Znf_CCHC"/>
</dbReference>
<evidence type="ECO:0000256" key="2">
    <source>
        <dbReference type="ARBA" id="ARBA00008840"/>
    </source>
</evidence>
<dbReference type="InterPro" id="IPR036875">
    <property type="entry name" value="Znf_CCHC_sf"/>
</dbReference>